<dbReference type="Proteomes" id="UP000824063">
    <property type="component" value="Unassembled WGS sequence"/>
</dbReference>
<dbReference type="EMBL" id="DXBN01000190">
    <property type="protein sequence ID" value="HIZ53916.1"/>
    <property type="molecule type" value="Genomic_DNA"/>
</dbReference>
<organism evidence="1 2">
    <name type="scientific">Candidatus Enterococcus avicola</name>
    <dbReference type="NCBI Taxonomy" id="2838561"/>
    <lineage>
        <taxon>Bacteria</taxon>
        <taxon>Bacillati</taxon>
        <taxon>Bacillota</taxon>
        <taxon>Bacilli</taxon>
        <taxon>Lactobacillales</taxon>
        <taxon>Enterococcaceae</taxon>
        <taxon>Enterococcus</taxon>
    </lineage>
</organism>
<protein>
    <submittedName>
        <fullName evidence="1">Uncharacterized protein</fullName>
    </submittedName>
</protein>
<dbReference type="AlphaFoldDB" id="A0A9D2F8E6"/>
<evidence type="ECO:0000313" key="2">
    <source>
        <dbReference type="Proteomes" id="UP000824063"/>
    </source>
</evidence>
<reference evidence="1" key="1">
    <citation type="journal article" date="2021" name="PeerJ">
        <title>Extensive microbial diversity within the chicken gut microbiome revealed by metagenomics and culture.</title>
        <authorList>
            <person name="Gilroy R."/>
            <person name="Ravi A."/>
            <person name="Getino M."/>
            <person name="Pursley I."/>
            <person name="Horton D.L."/>
            <person name="Alikhan N.F."/>
            <person name="Baker D."/>
            <person name="Gharbi K."/>
            <person name="Hall N."/>
            <person name="Watson M."/>
            <person name="Adriaenssens E.M."/>
            <person name="Foster-Nyarko E."/>
            <person name="Jarju S."/>
            <person name="Secka A."/>
            <person name="Antonio M."/>
            <person name="Oren A."/>
            <person name="Chaudhuri R.R."/>
            <person name="La Ragione R."/>
            <person name="Hildebrand F."/>
            <person name="Pallen M.J."/>
        </authorList>
    </citation>
    <scope>NUCLEOTIDE SEQUENCE</scope>
    <source>
        <strain evidence="1">CHK172-16539</strain>
    </source>
</reference>
<reference evidence="1" key="2">
    <citation type="submission" date="2021-04" db="EMBL/GenBank/DDBJ databases">
        <authorList>
            <person name="Gilroy R."/>
        </authorList>
    </citation>
    <scope>NUCLEOTIDE SEQUENCE</scope>
    <source>
        <strain evidence="1">CHK172-16539</strain>
    </source>
</reference>
<proteinExistence type="predicted"/>
<sequence length="68" mass="7888">MVKPGDLYYYCPGCKRFHEHYSSAHKGVNRKLCFICEKIQPKKTKIVGNDEDGRIQICDKCLSENTYS</sequence>
<evidence type="ECO:0000313" key="1">
    <source>
        <dbReference type="EMBL" id="HIZ53916.1"/>
    </source>
</evidence>
<comment type="caution">
    <text evidence="1">The sequence shown here is derived from an EMBL/GenBank/DDBJ whole genome shotgun (WGS) entry which is preliminary data.</text>
</comment>
<accession>A0A9D2F8E6</accession>
<gene>
    <name evidence="1" type="ORF">IAA20_08250</name>
</gene>
<name>A0A9D2F8E6_9ENTE</name>